<evidence type="ECO:0000313" key="1">
    <source>
        <dbReference type="EMBL" id="MBD8507214.1"/>
    </source>
</evidence>
<comment type="caution">
    <text evidence="1">The sequence shown here is derived from an EMBL/GenBank/DDBJ whole genome shotgun (WGS) entry which is preliminary data.</text>
</comment>
<keyword evidence="2" id="KW-1185">Reference proteome</keyword>
<accession>A0A927PMS1</accession>
<dbReference type="Pfam" id="PF10604">
    <property type="entry name" value="Polyketide_cyc2"/>
    <property type="match status" value="1"/>
</dbReference>
<dbReference type="RefSeq" id="WP_192039676.1">
    <property type="nucleotide sequence ID" value="NZ_JACYWE010000007.1"/>
</dbReference>
<evidence type="ECO:0000313" key="2">
    <source>
        <dbReference type="Proteomes" id="UP000642993"/>
    </source>
</evidence>
<dbReference type="SUPFAM" id="SSF55961">
    <property type="entry name" value="Bet v1-like"/>
    <property type="match status" value="1"/>
</dbReference>
<dbReference type="CDD" id="cd07821">
    <property type="entry name" value="PYR_PYL_RCAR_like"/>
    <property type="match status" value="1"/>
</dbReference>
<reference evidence="1" key="1">
    <citation type="submission" date="2020-09" db="EMBL/GenBank/DDBJ databases">
        <title>Hoyosella lacisalsi sp. nov., a halotolerant actinobacterium isolated from soil of Lake Gudzhirganskoe.</title>
        <authorList>
            <person name="Yang Q."/>
            <person name="Guo P.Y."/>
            <person name="Liu S.W."/>
            <person name="Li F.N."/>
            <person name="Sun C.H."/>
        </authorList>
    </citation>
    <scope>NUCLEOTIDE SEQUENCE</scope>
    <source>
        <strain evidence="1">G463</strain>
    </source>
</reference>
<dbReference type="Gene3D" id="3.30.530.20">
    <property type="match status" value="1"/>
</dbReference>
<dbReference type="InterPro" id="IPR019587">
    <property type="entry name" value="Polyketide_cyclase/dehydratase"/>
</dbReference>
<gene>
    <name evidence="1" type="ORF">HT102_12035</name>
</gene>
<dbReference type="Proteomes" id="UP000642993">
    <property type="component" value="Unassembled WGS sequence"/>
</dbReference>
<dbReference type="EMBL" id="JACYWE010000007">
    <property type="protein sequence ID" value="MBD8507214.1"/>
    <property type="molecule type" value="Genomic_DNA"/>
</dbReference>
<proteinExistence type="predicted"/>
<organism evidence="1 2">
    <name type="scientific">Lolliginicoccus lacisalsi</name>
    <dbReference type="NCBI Taxonomy" id="2742202"/>
    <lineage>
        <taxon>Bacteria</taxon>
        <taxon>Bacillati</taxon>
        <taxon>Actinomycetota</taxon>
        <taxon>Actinomycetes</taxon>
        <taxon>Mycobacteriales</taxon>
        <taxon>Hoyosellaceae</taxon>
        <taxon>Lolliginicoccus</taxon>
    </lineage>
</organism>
<dbReference type="InterPro" id="IPR023393">
    <property type="entry name" value="START-like_dom_sf"/>
</dbReference>
<protein>
    <submittedName>
        <fullName evidence="1">SRPBCC family protein</fullName>
    </submittedName>
</protein>
<name>A0A927PMS1_9ACTN</name>
<dbReference type="AlphaFoldDB" id="A0A927PMS1"/>
<sequence>MFDLHECDETFFESAPIVHAFSLDLPVPASRVWKGLAGDRPLEWCRLLRNGRYTSPRPFGIGTTREITVGVGFHLREEFFRWDEGRGHSFFATQSSIPLFRRFAEDYVIEPIGDERCRLTWTIAFEPSKPIARPSSLAGAGNKLILAWFKHDTRRHFGG</sequence>